<evidence type="ECO:0000313" key="2">
    <source>
        <dbReference type="Proteomes" id="UP000076154"/>
    </source>
</evidence>
<evidence type="ECO:0000313" key="1">
    <source>
        <dbReference type="EMBL" id="RDB19258.1"/>
    </source>
</evidence>
<accession>A0A369JBK7</accession>
<dbReference type="AlphaFoldDB" id="A0A369JBK7"/>
<dbReference type="InterPro" id="IPR032675">
    <property type="entry name" value="LRR_dom_sf"/>
</dbReference>
<name>A0A369JBK7_HYPMA</name>
<dbReference type="STRING" id="39966.A0A369JBK7"/>
<gene>
    <name evidence="1" type="ORF">Hypma_013702</name>
</gene>
<dbReference type="Proteomes" id="UP000076154">
    <property type="component" value="Unassembled WGS sequence"/>
</dbReference>
<keyword evidence="2" id="KW-1185">Reference proteome</keyword>
<dbReference type="Gene3D" id="3.80.10.10">
    <property type="entry name" value="Ribonuclease Inhibitor"/>
    <property type="match status" value="1"/>
</dbReference>
<proteinExistence type="predicted"/>
<sequence length="371" mass="42708">MPFLETIRNVLVQARVNARELLPPPIHRIPVELLEEIFFNYLNIHRKKSYDWLSGLYVSSECTTNPLVFGHICRHWRIVALSMPRLWASLAICEPKPYMVPMARTWLERAANCPLSLYMAVNINPTITESVTANTLLSLFISHFRQWKQIDFNLTRHQQKSRDKVWRSISCSPDLRRVSWDSWYMHHKVPNHIRWALLTHVKMAPGPDSLTPDAFLEILRSCQLLVDLDLDVRIPDDPTEYLNRLILPALTSIDITQYSTSSRPGIVYLQDLFSRSSCRLRRVLLADSGIEEHQIVHFLCSPHVQAVDDLYIRSKAITNTTVSFLTSDSTNAQRVLPDLKKLSLYSCDVTASALSEMIATRVPILETFNTD</sequence>
<reference evidence="1" key="1">
    <citation type="submission" date="2018-04" db="EMBL/GenBank/DDBJ databases">
        <title>Whole genome sequencing of Hypsizygus marmoreus.</title>
        <authorList>
            <person name="Choi I.-G."/>
            <person name="Min B."/>
            <person name="Kim J.-G."/>
            <person name="Kim S."/>
            <person name="Oh Y.-L."/>
            <person name="Kong W.-S."/>
            <person name="Park H."/>
            <person name="Jeong J."/>
            <person name="Song E.-S."/>
        </authorList>
    </citation>
    <scope>NUCLEOTIDE SEQUENCE [LARGE SCALE GENOMIC DNA]</scope>
    <source>
        <strain evidence="1">51987-8</strain>
    </source>
</reference>
<protein>
    <recommendedName>
        <fullName evidence="3">F-box domain-containing protein</fullName>
    </recommendedName>
</protein>
<organism evidence="1 2">
    <name type="scientific">Hypsizygus marmoreus</name>
    <name type="common">White beech mushroom</name>
    <name type="synonym">Agaricus marmoreus</name>
    <dbReference type="NCBI Taxonomy" id="39966"/>
    <lineage>
        <taxon>Eukaryota</taxon>
        <taxon>Fungi</taxon>
        <taxon>Dikarya</taxon>
        <taxon>Basidiomycota</taxon>
        <taxon>Agaricomycotina</taxon>
        <taxon>Agaricomycetes</taxon>
        <taxon>Agaricomycetidae</taxon>
        <taxon>Agaricales</taxon>
        <taxon>Tricholomatineae</taxon>
        <taxon>Lyophyllaceae</taxon>
        <taxon>Hypsizygus</taxon>
    </lineage>
</organism>
<dbReference type="OrthoDB" id="3357519at2759"/>
<dbReference type="SUPFAM" id="SSF52047">
    <property type="entry name" value="RNI-like"/>
    <property type="match status" value="1"/>
</dbReference>
<comment type="caution">
    <text evidence="1">The sequence shown here is derived from an EMBL/GenBank/DDBJ whole genome shotgun (WGS) entry which is preliminary data.</text>
</comment>
<evidence type="ECO:0008006" key="3">
    <source>
        <dbReference type="Google" id="ProtNLM"/>
    </source>
</evidence>
<dbReference type="EMBL" id="LUEZ02000080">
    <property type="protein sequence ID" value="RDB19258.1"/>
    <property type="molecule type" value="Genomic_DNA"/>
</dbReference>
<dbReference type="InParanoid" id="A0A369JBK7"/>